<organism evidence="13 14">
    <name type="scientific">Owenia fusiformis</name>
    <name type="common">Polychaete worm</name>
    <dbReference type="NCBI Taxonomy" id="6347"/>
    <lineage>
        <taxon>Eukaryota</taxon>
        <taxon>Metazoa</taxon>
        <taxon>Spiralia</taxon>
        <taxon>Lophotrochozoa</taxon>
        <taxon>Annelida</taxon>
        <taxon>Polychaeta</taxon>
        <taxon>Sedentaria</taxon>
        <taxon>Canalipalpata</taxon>
        <taxon>Sabellida</taxon>
        <taxon>Oweniida</taxon>
        <taxon>Oweniidae</taxon>
        <taxon>Owenia</taxon>
    </lineage>
</organism>
<protein>
    <submittedName>
        <fullName evidence="13">Uncharacterized protein</fullName>
    </submittedName>
</protein>
<dbReference type="OrthoDB" id="427456at2759"/>
<keyword evidence="9" id="KW-0407">Ion channel</keyword>
<evidence type="ECO:0000313" key="14">
    <source>
        <dbReference type="Proteomes" id="UP000749559"/>
    </source>
</evidence>
<dbReference type="EMBL" id="CAIIXF020000124">
    <property type="protein sequence ID" value="CAH1802826.1"/>
    <property type="molecule type" value="Genomic_DNA"/>
</dbReference>
<evidence type="ECO:0000256" key="8">
    <source>
        <dbReference type="ARBA" id="ARBA00023136"/>
    </source>
</evidence>
<evidence type="ECO:0000313" key="13">
    <source>
        <dbReference type="EMBL" id="CAH1802826.1"/>
    </source>
</evidence>
<keyword evidence="8 12" id="KW-0472">Membrane</keyword>
<dbReference type="Gene3D" id="1.20.120.350">
    <property type="entry name" value="Voltage-gated potassium channels. Chain C"/>
    <property type="match status" value="1"/>
</dbReference>
<feature type="region of interest" description="Disordered" evidence="11">
    <location>
        <begin position="185"/>
        <end position="223"/>
    </location>
</feature>
<keyword evidence="3" id="KW-1003">Cell membrane</keyword>
<evidence type="ECO:0000256" key="2">
    <source>
        <dbReference type="ARBA" id="ARBA00022448"/>
    </source>
</evidence>
<dbReference type="PANTHER" id="PTHR46480:SF1">
    <property type="entry name" value="VOLTAGE-GATED HYDROGEN CHANNEL 1"/>
    <property type="match status" value="1"/>
</dbReference>
<evidence type="ECO:0000256" key="5">
    <source>
        <dbReference type="ARBA" id="ARBA00022882"/>
    </source>
</evidence>
<keyword evidence="10" id="KW-0175">Coiled coil</keyword>
<dbReference type="GO" id="GO:0005886">
    <property type="term" value="C:plasma membrane"/>
    <property type="evidence" value="ECO:0007669"/>
    <property type="project" value="UniProtKB-SubCell"/>
</dbReference>
<evidence type="ECO:0000256" key="10">
    <source>
        <dbReference type="SAM" id="Coils"/>
    </source>
</evidence>
<dbReference type="PANTHER" id="PTHR46480">
    <property type="entry name" value="F20B24.22"/>
    <property type="match status" value="1"/>
</dbReference>
<evidence type="ECO:0000256" key="3">
    <source>
        <dbReference type="ARBA" id="ARBA00022475"/>
    </source>
</evidence>
<gene>
    <name evidence="13" type="ORF">OFUS_LOCUS26472</name>
</gene>
<feature type="coiled-coil region" evidence="10">
    <location>
        <begin position="328"/>
        <end position="362"/>
    </location>
</feature>
<dbReference type="InterPro" id="IPR031846">
    <property type="entry name" value="Hvcn1"/>
</dbReference>
<dbReference type="InterPro" id="IPR027359">
    <property type="entry name" value="Volt_channel_dom_sf"/>
</dbReference>
<name>A0A8J1TI73_OWEFU</name>
<comment type="caution">
    <text evidence="13">The sequence shown here is derived from an EMBL/GenBank/DDBJ whole genome shotgun (WGS) entry which is preliminary data.</text>
</comment>
<evidence type="ECO:0000256" key="1">
    <source>
        <dbReference type="ARBA" id="ARBA00004651"/>
    </source>
</evidence>
<accession>A0A8J1TI73</accession>
<feature type="region of interest" description="Disordered" evidence="11">
    <location>
        <begin position="416"/>
        <end position="442"/>
    </location>
</feature>
<evidence type="ECO:0000256" key="11">
    <source>
        <dbReference type="SAM" id="MobiDB-lite"/>
    </source>
</evidence>
<keyword evidence="7" id="KW-0406">Ion transport</keyword>
<evidence type="ECO:0000256" key="12">
    <source>
        <dbReference type="SAM" id="Phobius"/>
    </source>
</evidence>
<evidence type="ECO:0000256" key="4">
    <source>
        <dbReference type="ARBA" id="ARBA00022692"/>
    </source>
</evidence>
<keyword evidence="4 12" id="KW-0812">Transmembrane</keyword>
<feature type="transmembrane region" description="Helical" evidence="12">
    <location>
        <begin position="277"/>
        <end position="298"/>
    </location>
</feature>
<feature type="transmembrane region" description="Helical" evidence="12">
    <location>
        <begin position="32"/>
        <end position="59"/>
    </location>
</feature>
<dbReference type="AlphaFoldDB" id="A0A8J1TI73"/>
<evidence type="ECO:0000256" key="9">
    <source>
        <dbReference type="ARBA" id="ARBA00023303"/>
    </source>
</evidence>
<comment type="subcellular location">
    <subcellularLocation>
        <location evidence="1">Cell membrane</location>
        <topology evidence="1">Multi-pass membrane protein</topology>
    </subcellularLocation>
</comment>
<dbReference type="GO" id="GO:0034702">
    <property type="term" value="C:monoatomic ion channel complex"/>
    <property type="evidence" value="ECO:0007669"/>
    <property type="project" value="UniProtKB-KW"/>
</dbReference>
<dbReference type="GO" id="GO:0030171">
    <property type="term" value="F:voltage-gated proton channel activity"/>
    <property type="evidence" value="ECO:0007669"/>
    <property type="project" value="InterPro"/>
</dbReference>
<reference evidence="13" key="1">
    <citation type="submission" date="2022-03" db="EMBL/GenBank/DDBJ databases">
        <authorList>
            <person name="Martin C."/>
        </authorList>
    </citation>
    <scope>NUCLEOTIDE SEQUENCE</scope>
</reference>
<keyword evidence="5" id="KW-0851">Voltage-gated channel</keyword>
<evidence type="ECO:0000256" key="6">
    <source>
        <dbReference type="ARBA" id="ARBA00022989"/>
    </source>
</evidence>
<keyword evidence="6 12" id="KW-1133">Transmembrane helix</keyword>
<feature type="transmembrane region" description="Helical" evidence="12">
    <location>
        <begin position="304"/>
        <end position="327"/>
    </location>
</feature>
<keyword evidence="14" id="KW-1185">Reference proteome</keyword>
<proteinExistence type="predicted"/>
<keyword evidence="2" id="KW-0813">Transport</keyword>
<dbReference type="Proteomes" id="UP000749559">
    <property type="component" value="Unassembled WGS sequence"/>
</dbReference>
<sequence length="696" mass="78174">MELYVARLEAGGERSQGVKACLKRYRKKISNIIDAPSILIFVACLAILDASFVVSQLIIDVVIVRQLLEKHVASTKTLSVVLKDTYPVDFSCYDEDHYDTGSLEDLISFLDHGNGYHGGGSYHGDSTNKMDITHRKKRHLQSKSKQRQDNMMLLSPALRTTMQSLPLSQLEEFCSNYGDMSNPNPLNSKLGRFQSKRIKKRASSSENTHDRNESLLSGGKCPNITEHHGEHEHDLAHTLAHACHIGSIVILTMMVCEKLLRIQAYGKKIFKSKFQMFDGFVVILSWILDLALIDGIWAQSEVDAALLLIILLPWRIIRIINCFVMTFRERYRIQIRLIEEKMKASERKAKEVSNKMICAKREITHLRDLASKHGATEKAIELCTKNSKDSLSRKTGMYLHSMSMITNILQTTFSHHTDETEDEHSDSKPSEGTPTESIIQPEKHREKIQNGFKEICSIGVETSVVHVNETSAHPDETIVQPDKTMVQPSETMVQPDKTMVQPDKTIEGPSGTIEQPSEIMEQTVETSVEPTKTRVQPVKTIEQPTETTFEPVETAAQPLQTMVQPLYAMKEPIKTNVKPNETAILPVETMVQPVEKTVQHEDTMVRPLETKVKPKETAMQAAETMAQIEPIETMIKPVESMAQPLETMTQSTKTTVKPVETMGQPVKTIEQPLQSTAQPTKAMAKTAETTVHSGNI</sequence>
<evidence type="ECO:0000256" key="7">
    <source>
        <dbReference type="ARBA" id="ARBA00023065"/>
    </source>
</evidence>